<gene>
    <name evidence="2" type="ORF">MJO52_04450</name>
</gene>
<dbReference type="Gene3D" id="3.40.50.2000">
    <property type="entry name" value="Glycogen Phosphorylase B"/>
    <property type="match status" value="4"/>
</dbReference>
<feature type="domain" description="Glycosyl transferase family 1" evidence="1">
    <location>
        <begin position="538"/>
        <end position="674"/>
    </location>
</feature>
<dbReference type="Proteomes" id="UP001055658">
    <property type="component" value="Chromosome"/>
</dbReference>
<dbReference type="SUPFAM" id="SSF53756">
    <property type="entry name" value="UDP-Glycosyltransferase/glycogen phosphorylase"/>
    <property type="match status" value="2"/>
</dbReference>
<proteinExistence type="predicted"/>
<keyword evidence="3" id="KW-1185">Reference proteome</keyword>
<sequence length="719" mass="84427">MKKKILLVSWHFPPYKSSSAFNLFKRLKDTCFEFDVIQAYRDEKPDNERMFNYSLSCFNRYEVTVPSEDARNTESRMYFVERVIDYYRILRDHNHYSVLLSHSHENISHMAAMAIKKLNPQLRWIASFGDPIAANPYNHSYKFPMLKEDIQLEEEVLQKADRIIVTNPYQQKIVLSSQTKSIQKSKFFVLPHCFDDRMYEKELQKKNKAGEKTSIFRFMHIGMLYKFKRTSEPFMLGAQRLLQKHPNLKGRIKIDFYGANDSFIKAAEKYDLKEVVSFKGTVDYLKSLTLMTKADCLLLRDAEFSEQGLDYSPFFPGKLADYLGAKRPVLAVTMKNGYVPDILSKLGGASLSEDNIEGIADAMYGMIKGRYIIDKNEAESYSCKHNAEKARETLTFKDDKKVILITGHDLKFAKFVINEVKKNTNFIVLVDKWESHEKHDEEKSLDLLNQADVIFCEWGLGNLVWYSKNKKKGQKLITRVHAQELKTEHLKRCNHENIDFYIFVSPYYYELMVEKYSLARNKCRMIFNMIDREFLDKPKLSGSEFNLGMIGDVPQSKRLDRALDIFEDLYQNDNRYKLFIKGKRPEEYPWMHSKAKKNELFFYKQLYKRIETNNWMNNVIFEGFGPIDEWLRKIGWILSVSDNESFHLSVAEGMASGSTPILLNWPGSEYIYNSNYIFNTISTACNYIKKNKSHDSNLQKNYTRKFCHKLNSDRLISLF</sequence>
<evidence type="ECO:0000313" key="3">
    <source>
        <dbReference type="Proteomes" id="UP001055658"/>
    </source>
</evidence>
<organism evidence="2 3">
    <name type="scientific">Microbulbifer variabilis</name>
    <dbReference type="NCBI Taxonomy" id="266805"/>
    <lineage>
        <taxon>Bacteria</taxon>
        <taxon>Pseudomonadati</taxon>
        <taxon>Pseudomonadota</taxon>
        <taxon>Gammaproteobacteria</taxon>
        <taxon>Cellvibrionales</taxon>
        <taxon>Microbulbiferaceae</taxon>
        <taxon>Microbulbifer</taxon>
    </lineage>
</organism>
<dbReference type="RefSeq" id="WP_252084747.1">
    <property type="nucleotide sequence ID" value="NZ_CP092418.1"/>
</dbReference>
<dbReference type="EMBL" id="CP092418">
    <property type="protein sequence ID" value="USD22388.1"/>
    <property type="molecule type" value="Genomic_DNA"/>
</dbReference>
<dbReference type="InterPro" id="IPR001296">
    <property type="entry name" value="Glyco_trans_1"/>
</dbReference>
<dbReference type="PANTHER" id="PTHR12526">
    <property type="entry name" value="GLYCOSYLTRANSFERASE"/>
    <property type="match status" value="1"/>
</dbReference>
<dbReference type="Pfam" id="PF00534">
    <property type="entry name" value="Glycos_transf_1"/>
    <property type="match status" value="1"/>
</dbReference>
<reference evidence="2" key="1">
    <citation type="submission" date="2022-02" db="EMBL/GenBank/DDBJ databases">
        <title>Coral-associated bacteria.</title>
        <authorList>
            <person name="Tang K."/>
            <person name="Wang X."/>
        </authorList>
    </citation>
    <scope>NUCLEOTIDE SEQUENCE</scope>
    <source>
        <strain evidence="2">SCSIO 43006</strain>
    </source>
</reference>
<evidence type="ECO:0000313" key="2">
    <source>
        <dbReference type="EMBL" id="USD22388.1"/>
    </source>
</evidence>
<name>A0ABY4VGV5_9GAMM</name>
<protein>
    <submittedName>
        <fullName evidence="2">Glycosyltransferase</fullName>
    </submittedName>
</protein>
<evidence type="ECO:0000259" key="1">
    <source>
        <dbReference type="Pfam" id="PF00534"/>
    </source>
</evidence>
<accession>A0ABY4VGV5</accession>